<dbReference type="Proteomes" id="UP001596977">
    <property type="component" value="Unassembled WGS sequence"/>
</dbReference>
<dbReference type="RefSeq" id="WP_264943597.1">
    <property type="nucleotide sequence ID" value="NZ_JAPDRA010000003.1"/>
</dbReference>
<accession>A0ABW3HAA5</accession>
<protein>
    <recommendedName>
        <fullName evidence="4">Imelysin-like domain-containing protein</fullName>
    </recommendedName>
</protein>
<evidence type="ECO:0000256" key="1">
    <source>
        <dbReference type="SAM" id="SignalP"/>
    </source>
</evidence>
<gene>
    <name evidence="2" type="ORF">ACFQ1E_07750</name>
</gene>
<keyword evidence="3" id="KW-1185">Reference proteome</keyword>
<name>A0ABW3HAA5_9SPHN</name>
<dbReference type="PROSITE" id="PS51257">
    <property type="entry name" value="PROKAR_LIPOPROTEIN"/>
    <property type="match status" value="1"/>
</dbReference>
<evidence type="ECO:0008006" key="4">
    <source>
        <dbReference type="Google" id="ProtNLM"/>
    </source>
</evidence>
<dbReference type="EMBL" id="JBHTJG010000003">
    <property type="protein sequence ID" value="MFD0946224.1"/>
    <property type="molecule type" value="Genomic_DNA"/>
</dbReference>
<feature type="chain" id="PRO_5045615035" description="Imelysin-like domain-containing protein" evidence="1">
    <location>
        <begin position="25"/>
        <end position="312"/>
    </location>
</feature>
<evidence type="ECO:0000313" key="2">
    <source>
        <dbReference type="EMBL" id="MFD0946224.1"/>
    </source>
</evidence>
<comment type="caution">
    <text evidence="2">The sequence shown here is derived from an EMBL/GenBank/DDBJ whole genome shotgun (WGS) entry which is preliminary data.</text>
</comment>
<organism evidence="2 3">
    <name type="scientific">Sphingomonas canadensis</name>
    <dbReference type="NCBI Taxonomy" id="1219257"/>
    <lineage>
        <taxon>Bacteria</taxon>
        <taxon>Pseudomonadati</taxon>
        <taxon>Pseudomonadota</taxon>
        <taxon>Alphaproteobacteria</taxon>
        <taxon>Sphingomonadales</taxon>
        <taxon>Sphingomonadaceae</taxon>
        <taxon>Sphingomonas</taxon>
    </lineage>
</organism>
<sequence length="312" mass="32325">MTGSRIVRKAGALAGVVAAGSLLAGCQTFSFAPPPVNLSTAAVVEKCPGAAKAAVALDARTIDGAARLIDNFVLAYRCAQVQATDGRRIFEVPSFLALATAAMAGPLGIGDNSATIIAGGAAVAGGANRYFAPKEKAGILNAALDALLCIKMESVGAHYFDRTAQLPGADGGGAKGLWRALGIDAPASVSVPAERQYFEMVLAALLTVERVLATRLSDSGKYDAAGVTDELKKLFKQEEVAAGETRAAGEEVKNAGKNLDAQLLSNLDTDAGRAKAALALQLLQQREKRFVTIQLDELQAKLQQCVVRAKMA</sequence>
<keyword evidence="1" id="KW-0732">Signal</keyword>
<reference evidence="3" key="1">
    <citation type="journal article" date="2019" name="Int. J. Syst. Evol. Microbiol.">
        <title>The Global Catalogue of Microorganisms (GCM) 10K type strain sequencing project: providing services to taxonomists for standard genome sequencing and annotation.</title>
        <authorList>
            <consortium name="The Broad Institute Genomics Platform"/>
            <consortium name="The Broad Institute Genome Sequencing Center for Infectious Disease"/>
            <person name="Wu L."/>
            <person name="Ma J."/>
        </authorList>
    </citation>
    <scope>NUCLEOTIDE SEQUENCE [LARGE SCALE GENOMIC DNA]</scope>
    <source>
        <strain evidence="3">CCUG 62982</strain>
    </source>
</reference>
<proteinExistence type="predicted"/>
<feature type="signal peptide" evidence="1">
    <location>
        <begin position="1"/>
        <end position="24"/>
    </location>
</feature>
<evidence type="ECO:0000313" key="3">
    <source>
        <dbReference type="Proteomes" id="UP001596977"/>
    </source>
</evidence>